<protein>
    <submittedName>
        <fullName evidence="3">Helix-turn-helix domain-containing protein</fullName>
    </submittedName>
</protein>
<accession>A0ABS1YJE2</accession>
<evidence type="ECO:0000313" key="3">
    <source>
        <dbReference type="EMBL" id="MBM0277506.1"/>
    </source>
</evidence>
<dbReference type="InterPro" id="IPR010093">
    <property type="entry name" value="SinI_DNA-bd"/>
</dbReference>
<evidence type="ECO:0000259" key="2">
    <source>
        <dbReference type="Pfam" id="PF12728"/>
    </source>
</evidence>
<evidence type="ECO:0000313" key="4">
    <source>
        <dbReference type="Proteomes" id="UP000622245"/>
    </source>
</evidence>
<proteinExistence type="predicted"/>
<reference evidence="3 4" key="1">
    <citation type="submission" date="2021-01" db="EMBL/GenBank/DDBJ databases">
        <title>Draft genome sequence of Micromonospora sp. strain STR1s_6.</title>
        <authorList>
            <person name="Karlyshev A."/>
            <person name="Jawad R."/>
        </authorList>
    </citation>
    <scope>NUCLEOTIDE SEQUENCE [LARGE SCALE GENOMIC DNA]</scope>
    <source>
        <strain evidence="3 4">STR1S-6</strain>
    </source>
</reference>
<sequence length="112" mass="12251">MSTVIPFPQRATPTTTTEAGGISTGRTAPVVSAVYTVAETAEILRLSLGSTYALVRSGEIPAIKLGGRWAIPKRRLHQWIDGLPIASVEDVEKELAAIERREQREQRRRNGA</sequence>
<dbReference type="InterPro" id="IPR041657">
    <property type="entry name" value="HTH_17"/>
</dbReference>
<dbReference type="NCBIfam" id="TIGR01764">
    <property type="entry name" value="excise"/>
    <property type="match status" value="1"/>
</dbReference>
<dbReference type="Proteomes" id="UP000622245">
    <property type="component" value="Unassembled WGS sequence"/>
</dbReference>
<organism evidence="3 4">
    <name type="scientific">Micromonospora tarensis</name>
    <dbReference type="NCBI Taxonomy" id="2806100"/>
    <lineage>
        <taxon>Bacteria</taxon>
        <taxon>Bacillati</taxon>
        <taxon>Actinomycetota</taxon>
        <taxon>Actinomycetes</taxon>
        <taxon>Micromonosporales</taxon>
        <taxon>Micromonosporaceae</taxon>
        <taxon>Micromonospora</taxon>
    </lineage>
</organism>
<evidence type="ECO:0000256" key="1">
    <source>
        <dbReference type="SAM" id="MobiDB-lite"/>
    </source>
</evidence>
<feature type="domain" description="Helix-turn-helix" evidence="2">
    <location>
        <begin position="34"/>
        <end position="81"/>
    </location>
</feature>
<feature type="region of interest" description="Disordered" evidence="1">
    <location>
        <begin position="1"/>
        <end position="23"/>
    </location>
</feature>
<name>A0ABS1YJE2_9ACTN</name>
<dbReference type="EMBL" id="JAEVHL010000106">
    <property type="protein sequence ID" value="MBM0277506.1"/>
    <property type="molecule type" value="Genomic_DNA"/>
</dbReference>
<dbReference type="Pfam" id="PF12728">
    <property type="entry name" value="HTH_17"/>
    <property type="match status" value="1"/>
</dbReference>
<gene>
    <name evidence="3" type="ORF">JM949_20025</name>
</gene>
<dbReference type="RefSeq" id="WP_203149930.1">
    <property type="nucleotide sequence ID" value="NZ_JAEVHL010000106.1"/>
</dbReference>
<keyword evidence="4" id="KW-1185">Reference proteome</keyword>
<comment type="caution">
    <text evidence="3">The sequence shown here is derived from an EMBL/GenBank/DDBJ whole genome shotgun (WGS) entry which is preliminary data.</text>
</comment>